<comment type="caution">
    <text evidence="2">The sequence shown here is derived from an EMBL/GenBank/DDBJ whole genome shotgun (WGS) entry which is preliminary data.</text>
</comment>
<evidence type="ECO:0000256" key="1">
    <source>
        <dbReference type="SAM" id="Phobius"/>
    </source>
</evidence>
<feature type="transmembrane region" description="Helical" evidence="1">
    <location>
        <begin position="60"/>
        <end position="83"/>
    </location>
</feature>
<dbReference type="RefSeq" id="WP_182208830.1">
    <property type="nucleotide sequence ID" value="NZ_JACGBJ010000004.1"/>
</dbReference>
<evidence type="ECO:0000313" key="3">
    <source>
        <dbReference type="Proteomes" id="UP000539787"/>
    </source>
</evidence>
<keyword evidence="1" id="KW-0472">Membrane</keyword>
<keyword evidence="1" id="KW-0812">Transmembrane</keyword>
<accession>A0ABR6A5B3</accession>
<sequence length="85" mass="9515">MAESYEALSKLSVNDLKKSYDSIATSTAVGLNFYREEIARREADAQNKTMLAFTKQVRDMTIAITVMTLLVLALTVINIALVWRS</sequence>
<reference evidence="2 3" key="1">
    <citation type="submission" date="2020-07" db="EMBL/GenBank/DDBJ databases">
        <authorList>
            <person name="Sun Q."/>
        </authorList>
    </citation>
    <scope>NUCLEOTIDE SEQUENCE [LARGE SCALE GENOMIC DNA]</scope>
    <source>
        <strain evidence="2 3">WYCCWR 11317</strain>
    </source>
</reference>
<keyword evidence="1" id="KW-1133">Transmembrane helix</keyword>
<proteinExistence type="predicted"/>
<dbReference type="EMBL" id="JACGBJ010000004">
    <property type="protein sequence ID" value="MBA5801811.1"/>
    <property type="molecule type" value="Genomic_DNA"/>
</dbReference>
<name>A0ABR6A5B3_9HYPH</name>
<keyword evidence="3" id="KW-1185">Reference proteome</keyword>
<protein>
    <submittedName>
        <fullName evidence="2">Uncharacterized protein</fullName>
    </submittedName>
</protein>
<gene>
    <name evidence="2" type="ORF">HX902_09180</name>
</gene>
<organism evidence="2 3">
    <name type="scientific">Rhizobium changzhiense</name>
    <dbReference type="NCBI Taxonomy" id="2692317"/>
    <lineage>
        <taxon>Bacteria</taxon>
        <taxon>Pseudomonadati</taxon>
        <taxon>Pseudomonadota</taxon>
        <taxon>Alphaproteobacteria</taxon>
        <taxon>Hyphomicrobiales</taxon>
        <taxon>Rhizobiaceae</taxon>
        <taxon>Rhizobium/Agrobacterium group</taxon>
        <taxon>Rhizobium</taxon>
    </lineage>
</organism>
<dbReference type="Proteomes" id="UP000539787">
    <property type="component" value="Unassembled WGS sequence"/>
</dbReference>
<evidence type="ECO:0000313" key="2">
    <source>
        <dbReference type="EMBL" id="MBA5801811.1"/>
    </source>
</evidence>